<feature type="compositionally biased region" description="Basic residues" evidence="7">
    <location>
        <begin position="9"/>
        <end position="19"/>
    </location>
</feature>
<feature type="domain" description="Protein kinase" evidence="8">
    <location>
        <begin position="130"/>
        <end position="594"/>
    </location>
</feature>
<dbReference type="Proteomes" id="UP000246078">
    <property type="component" value="Unassembled WGS sequence"/>
</dbReference>
<dbReference type="InterPro" id="IPR017441">
    <property type="entry name" value="Protein_kinase_ATP_BS"/>
</dbReference>
<evidence type="ECO:0000256" key="7">
    <source>
        <dbReference type="SAM" id="MobiDB-lite"/>
    </source>
</evidence>
<dbReference type="VEuPathDB" id="TriTrypDB:TcCLB.510089.130"/>
<dbReference type="VEuPathDB" id="TriTrypDB:TcCL_ESM04758"/>
<dbReference type="VEuPathDB" id="TriTrypDB:TCDM_03927"/>
<keyword evidence="4" id="KW-0418">Kinase</keyword>
<evidence type="ECO:0000256" key="5">
    <source>
        <dbReference type="ARBA" id="ARBA00022840"/>
    </source>
</evidence>
<evidence type="ECO:0000256" key="4">
    <source>
        <dbReference type="ARBA" id="ARBA00022777"/>
    </source>
</evidence>
<keyword evidence="2" id="KW-0808">Transferase</keyword>
<name>A0A2V2X997_TRYCR</name>
<dbReference type="SUPFAM" id="SSF56112">
    <property type="entry name" value="Protein kinase-like (PK-like)"/>
    <property type="match status" value="1"/>
</dbReference>
<accession>A0A2V2X997</accession>
<evidence type="ECO:0000313" key="9">
    <source>
        <dbReference type="EMBL" id="PWV17012.1"/>
    </source>
</evidence>
<dbReference type="AlphaFoldDB" id="A0A2V2X997"/>
<keyword evidence="3 6" id="KW-0547">Nucleotide-binding</keyword>
<dbReference type="GO" id="GO:0005634">
    <property type="term" value="C:nucleus"/>
    <property type="evidence" value="ECO:0007669"/>
    <property type="project" value="TreeGrafter"/>
</dbReference>
<sequence length="629" mass="71052">MPSSASRPKSGRMKRRRSRTRETPTRGENAGRRRREASRSSRSSSGSSRHSTYSSSSLRGSDERKHYPLFTAEYARRFGRSNIPFLRLDSGDMHQKQQQQQFTSPLLRLKHVSSTPWTRERPRWILYNEYVLLRELGKGTYSKVVLCRSLRTGDLCALKIFRNEQTYKEAYWNEVGALEALCRPLAEEAERQQQQYNIGVSSGGLGGGGSGVCNGEGSLTATVTGRYDAFGGSAVCQGQAGRFIVPISHLPHPIHHAIVLPPLGFSLFDVLRHIREESMKAAGNLASGSQKSTLPNGVDEETVLRQRGVIEVHYRGLPLELVRSVLYQILLFLRHAHRRGIAHTDIKPENVLFESNDTLMTQLCIRTHRHSNNSFGPLGSHEQTQKIGLGGIGTFTSSSSSPKSMQKGMRVSETVVNVRLPAMNAVRVIDVGAAEFLSECRKLSVLDGKTPVFYHRIQTTHYCSIEVLLGLGWTSSADMWSLGCMIPELLTGDCIFMPQDDLEHIALMQHIIGPFDIPESNGQSETIVRRVFAKGRYFESYFDTHTMQLEWPYRFNRSSSSSSQRRRRIISLEDIHYVVSRPTLQEVLEPFPQLYDLCRRLLDYDPLASYHCRRSPPTSILYFNRVITA</sequence>
<dbReference type="VEuPathDB" id="TriTrypDB:C4B63_11g92"/>
<feature type="binding site" evidence="6">
    <location>
        <position position="159"/>
    </location>
    <ligand>
        <name>ATP</name>
        <dbReference type="ChEBI" id="CHEBI:30616"/>
    </ligand>
</feature>
<feature type="region of interest" description="Disordered" evidence="7">
    <location>
        <begin position="1"/>
        <end position="61"/>
    </location>
</feature>
<dbReference type="VEuPathDB" id="TriTrypDB:C4B63_11g91"/>
<evidence type="ECO:0000256" key="3">
    <source>
        <dbReference type="ARBA" id="ARBA00022741"/>
    </source>
</evidence>
<dbReference type="EMBL" id="PRFC01000020">
    <property type="protein sequence ID" value="PWV17012.1"/>
    <property type="molecule type" value="Genomic_DNA"/>
</dbReference>
<dbReference type="InterPro" id="IPR051175">
    <property type="entry name" value="CLK_kinases"/>
</dbReference>
<dbReference type="VEuPathDB" id="TriTrypDB:ECC02_002265"/>
<dbReference type="Pfam" id="PF00069">
    <property type="entry name" value="Pkinase"/>
    <property type="match status" value="1"/>
</dbReference>
<organism evidence="9 10">
    <name type="scientific">Trypanosoma cruzi</name>
    <dbReference type="NCBI Taxonomy" id="5693"/>
    <lineage>
        <taxon>Eukaryota</taxon>
        <taxon>Discoba</taxon>
        <taxon>Euglenozoa</taxon>
        <taxon>Kinetoplastea</taxon>
        <taxon>Metakinetoplastina</taxon>
        <taxon>Trypanosomatida</taxon>
        <taxon>Trypanosomatidae</taxon>
        <taxon>Trypanosoma</taxon>
        <taxon>Schizotrypanum</taxon>
    </lineage>
</organism>
<dbReference type="PANTHER" id="PTHR45646:SF11">
    <property type="entry name" value="SERINE_THREONINE-PROTEIN KINASE DOA"/>
    <property type="match status" value="1"/>
</dbReference>
<feature type="compositionally biased region" description="Low complexity" evidence="7">
    <location>
        <begin position="40"/>
        <end position="59"/>
    </location>
</feature>
<evidence type="ECO:0000256" key="6">
    <source>
        <dbReference type="PROSITE-ProRule" id="PRU10141"/>
    </source>
</evidence>
<evidence type="ECO:0000259" key="8">
    <source>
        <dbReference type="PROSITE" id="PS50011"/>
    </source>
</evidence>
<gene>
    <name evidence="9" type="ORF">C3747_20g97</name>
</gene>
<dbReference type="VEuPathDB" id="TriTrypDB:Tc_MARK_5044"/>
<dbReference type="GO" id="GO:0005524">
    <property type="term" value="F:ATP binding"/>
    <property type="evidence" value="ECO:0007669"/>
    <property type="project" value="UniProtKB-UniRule"/>
</dbReference>
<proteinExistence type="predicted"/>
<evidence type="ECO:0000313" key="10">
    <source>
        <dbReference type="Proteomes" id="UP000246078"/>
    </source>
</evidence>
<evidence type="ECO:0000256" key="2">
    <source>
        <dbReference type="ARBA" id="ARBA00022679"/>
    </source>
</evidence>
<dbReference type="VEuPathDB" id="TriTrypDB:TcCLB.510421.150"/>
<keyword evidence="5 6" id="KW-0067">ATP-binding</keyword>
<comment type="caution">
    <text evidence="9">The sequence shown here is derived from an EMBL/GenBank/DDBJ whole genome shotgun (WGS) entry which is preliminary data.</text>
</comment>
<dbReference type="SMART" id="SM00220">
    <property type="entry name" value="S_TKc"/>
    <property type="match status" value="1"/>
</dbReference>
<dbReference type="VEuPathDB" id="TriTrypDB:TcBrA4_0082800"/>
<dbReference type="PROSITE" id="PS00107">
    <property type="entry name" value="PROTEIN_KINASE_ATP"/>
    <property type="match status" value="1"/>
</dbReference>
<dbReference type="InterPro" id="IPR011009">
    <property type="entry name" value="Kinase-like_dom_sf"/>
</dbReference>
<dbReference type="InterPro" id="IPR000719">
    <property type="entry name" value="Prot_kinase_dom"/>
</dbReference>
<protein>
    <recommendedName>
        <fullName evidence="8">Protein kinase domain-containing protein</fullName>
    </recommendedName>
</protein>
<dbReference type="PANTHER" id="PTHR45646">
    <property type="entry name" value="SERINE/THREONINE-PROTEIN KINASE DOA-RELATED"/>
    <property type="match status" value="1"/>
</dbReference>
<dbReference type="PROSITE" id="PS50011">
    <property type="entry name" value="PROTEIN_KINASE_DOM"/>
    <property type="match status" value="1"/>
</dbReference>
<dbReference type="Gene3D" id="1.10.510.10">
    <property type="entry name" value="Transferase(Phosphotransferase) domain 1"/>
    <property type="match status" value="1"/>
</dbReference>
<dbReference type="VEuPathDB" id="TriTrypDB:BCY84_13515"/>
<dbReference type="InterPro" id="IPR008271">
    <property type="entry name" value="Ser/Thr_kinase_AS"/>
</dbReference>
<dbReference type="GO" id="GO:0004674">
    <property type="term" value="F:protein serine/threonine kinase activity"/>
    <property type="evidence" value="ECO:0007669"/>
    <property type="project" value="UniProtKB-KW"/>
</dbReference>
<dbReference type="VEuPathDB" id="TriTrypDB:C3747_20g97"/>
<feature type="compositionally biased region" description="Basic and acidic residues" evidence="7">
    <location>
        <begin position="20"/>
        <end position="31"/>
    </location>
</feature>
<dbReference type="VEuPathDB" id="TriTrypDB:TCSYLVIO_006343"/>
<dbReference type="PROSITE" id="PS00108">
    <property type="entry name" value="PROTEIN_KINASE_ST"/>
    <property type="match status" value="1"/>
</dbReference>
<keyword evidence="1" id="KW-0723">Serine/threonine-protein kinase</keyword>
<evidence type="ECO:0000256" key="1">
    <source>
        <dbReference type="ARBA" id="ARBA00022527"/>
    </source>
</evidence>
<dbReference type="VEuPathDB" id="TriTrypDB:TcG_06072"/>
<reference evidence="9 10" key="1">
    <citation type="journal article" date="2018" name="Microb. Genom.">
        <title>Expanding an expanded genome: long-read sequencing of Trypanosoma cruzi.</title>
        <authorList>
            <person name="Berna L."/>
            <person name="Rodriguez M."/>
            <person name="Chiribao M.L."/>
            <person name="Parodi-Talice A."/>
            <person name="Pita S."/>
            <person name="Rijo G."/>
            <person name="Alvarez-Valin F."/>
            <person name="Robello C."/>
        </authorList>
    </citation>
    <scope>NUCLEOTIDE SEQUENCE [LARGE SCALE GENOMIC DNA]</scope>
    <source>
        <strain evidence="9 10">TCC</strain>
    </source>
</reference>
<dbReference type="Gene3D" id="3.30.200.20">
    <property type="entry name" value="Phosphorylase Kinase, domain 1"/>
    <property type="match status" value="1"/>
</dbReference>